<proteinExistence type="predicted"/>
<keyword evidence="2" id="KW-0472">Membrane</keyword>
<evidence type="ECO:0000256" key="2">
    <source>
        <dbReference type="SAM" id="Phobius"/>
    </source>
</evidence>
<evidence type="ECO:0000256" key="1">
    <source>
        <dbReference type="SAM" id="MobiDB-lite"/>
    </source>
</evidence>
<feature type="transmembrane region" description="Helical" evidence="2">
    <location>
        <begin position="170"/>
        <end position="194"/>
    </location>
</feature>
<feature type="region of interest" description="Disordered" evidence="1">
    <location>
        <begin position="109"/>
        <end position="136"/>
    </location>
</feature>
<protein>
    <submittedName>
        <fullName evidence="3">Uncharacterized protein</fullName>
    </submittedName>
</protein>
<dbReference type="Proteomes" id="UP001164746">
    <property type="component" value="Chromosome 11"/>
</dbReference>
<keyword evidence="2" id="KW-0812">Transmembrane</keyword>
<feature type="region of interest" description="Disordered" evidence="1">
    <location>
        <begin position="57"/>
        <end position="76"/>
    </location>
</feature>
<organism evidence="3 4">
    <name type="scientific">Mya arenaria</name>
    <name type="common">Soft-shell clam</name>
    <dbReference type="NCBI Taxonomy" id="6604"/>
    <lineage>
        <taxon>Eukaryota</taxon>
        <taxon>Metazoa</taxon>
        <taxon>Spiralia</taxon>
        <taxon>Lophotrochozoa</taxon>
        <taxon>Mollusca</taxon>
        <taxon>Bivalvia</taxon>
        <taxon>Autobranchia</taxon>
        <taxon>Heteroconchia</taxon>
        <taxon>Euheterodonta</taxon>
        <taxon>Imparidentia</taxon>
        <taxon>Neoheterodontei</taxon>
        <taxon>Myida</taxon>
        <taxon>Myoidea</taxon>
        <taxon>Myidae</taxon>
        <taxon>Mya</taxon>
    </lineage>
</organism>
<name>A0ABY7F8N2_MYAAR</name>
<accession>A0ABY7F8N2</accession>
<sequence>MDGPISYHGTTDGGIIAPATGGIWNFLYGQGMSPDQQRNIGLIEEFVTFSDDYTTEQSMTQASSSDNSATEASATQQYPDAIIKNTNEISPDTMPPEEFAKWLNSIEPGRTQKPTETETSVSIDHANPEEFPPDKFRNWLESKTPRPVSAIETHHRTKAVDKQTGLSRNMIIVISTAGGTACFCIILIASVFCLKRKKVTKTVEDVDYKNFTVKTLHPLSVTGKTSDLFMGIPANNEIWKDLQTLPKSSSNTSLSDSEKK</sequence>
<keyword evidence="4" id="KW-1185">Reference proteome</keyword>
<evidence type="ECO:0000313" key="3">
    <source>
        <dbReference type="EMBL" id="WAR18528.1"/>
    </source>
</evidence>
<feature type="compositionally biased region" description="Basic and acidic residues" evidence="1">
    <location>
        <begin position="126"/>
        <end position="136"/>
    </location>
</feature>
<gene>
    <name evidence="3" type="ORF">MAR_000366</name>
</gene>
<evidence type="ECO:0000313" key="4">
    <source>
        <dbReference type="Proteomes" id="UP001164746"/>
    </source>
</evidence>
<dbReference type="EMBL" id="CP111022">
    <property type="protein sequence ID" value="WAR18528.1"/>
    <property type="molecule type" value="Genomic_DNA"/>
</dbReference>
<reference evidence="3" key="1">
    <citation type="submission" date="2022-11" db="EMBL/GenBank/DDBJ databases">
        <title>Centuries of genome instability and evolution in soft-shell clam transmissible cancer (bioRxiv).</title>
        <authorList>
            <person name="Hart S.F.M."/>
            <person name="Yonemitsu M.A."/>
            <person name="Giersch R.M."/>
            <person name="Beal B.F."/>
            <person name="Arriagada G."/>
            <person name="Davis B.W."/>
            <person name="Ostrander E.A."/>
            <person name="Goff S.P."/>
            <person name="Metzger M.J."/>
        </authorList>
    </citation>
    <scope>NUCLEOTIDE SEQUENCE</scope>
    <source>
        <strain evidence="3">MELC-2E11</strain>
        <tissue evidence="3">Siphon/mantle</tissue>
    </source>
</reference>
<keyword evidence="2" id="KW-1133">Transmembrane helix</keyword>
<feature type="compositionally biased region" description="Polar residues" evidence="1">
    <location>
        <begin position="112"/>
        <end position="122"/>
    </location>
</feature>